<reference key="1">
    <citation type="submission" date="2010-09" db="EMBL/GenBank/DDBJ databases">
        <authorList>
            <person name="Roh H."/>
            <person name="Ko H.-J."/>
            <person name="Kim D."/>
            <person name="Choi D.G."/>
            <person name="Park S."/>
            <person name="Kim S."/>
            <person name="Kim K.H."/>
            <person name="Chang I.S."/>
            <person name="Choi I.-G."/>
        </authorList>
    </citation>
    <scope>NUCLEOTIDE SEQUENCE</scope>
    <source>
        <strain>KIST612</strain>
    </source>
</reference>
<evidence type="ECO:0000313" key="2">
    <source>
        <dbReference type="Proteomes" id="UP000006873"/>
    </source>
</evidence>
<dbReference type="Proteomes" id="UP000006873">
    <property type="component" value="Chromosome"/>
</dbReference>
<sequence>MKISTKVLLKNTIKSFKIMKYIKKFIKAENSFIFITKL</sequence>
<dbReference type="HOGENOM" id="CLU_3328052_0_0_9"/>
<reference evidence="1 2" key="2">
    <citation type="journal article" date="2011" name="J. Bacteriol.">
        <title>Complete genome sequence of a carbon monoxide-utilizing acetogen, Eubacterium limosum KIST612.</title>
        <authorList>
            <person name="Roh H."/>
            <person name="Ko H.J."/>
            <person name="Kim D."/>
            <person name="Choi D.G."/>
            <person name="Park S."/>
            <person name="Kim S."/>
            <person name="Chang I.S."/>
            <person name="Choi I.G."/>
        </authorList>
    </citation>
    <scope>NUCLEOTIDE SEQUENCE [LARGE SCALE GENOMIC DNA]</scope>
    <source>
        <strain evidence="1 2">KIST612</strain>
    </source>
</reference>
<accession>E3GPQ2</accession>
<dbReference type="EMBL" id="CP002273">
    <property type="protein sequence ID" value="ADO38631.1"/>
    <property type="molecule type" value="Genomic_DNA"/>
</dbReference>
<keyword evidence="2" id="KW-1185">Reference proteome</keyword>
<evidence type="ECO:0000313" key="1">
    <source>
        <dbReference type="EMBL" id="ADO38631.1"/>
    </source>
</evidence>
<dbReference type="AlphaFoldDB" id="E3GPQ2"/>
<gene>
    <name evidence="1" type="ordered locus">ELI_3675</name>
</gene>
<proteinExistence type="predicted"/>
<name>E3GPQ2_9FIRM</name>
<organism evidence="1 2">
    <name type="scientific">Eubacterium callanderi</name>
    <dbReference type="NCBI Taxonomy" id="53442"/>
    <lineage>
        <taxon>Bacteria</taxon>
        <taxon>Bacillati</taxon>
        <taxon>Bacillota</taxon>
        <taxon>Clostridia</taxon>
        <taxon>Eubacteriales</taxon>
        <taxon>Eubacteriaceae</taxon>
        <taxon>Eubacterium</taxon>
    </lineage>
</organism>
<dbReference type="KEGG" id="elm:ELI_3675"/>
<protein>
    <submittedName>
        <fullName evidence="1">Uncharacterized protein</fullName>
    </submittedName>
</protein>